<organism evidence="1 2">
    <name type="scientific">Actinoplanes palleronii</name>
    <dbReference type="NCBI Taxonomy" id="113570"/>
    <lineage>
        <taxon>Bacteria</taxon>
        <taxon>Bacillati</taxon>
        <taxon>Actinomycetota</taxon>
        <taxon>Actinomycetes</taxon>
        <taxon>Micromonosporales</taxon>
        <taxon>Micromonosporaceae</taxon>
        <taxon>Actinoplanes</taxon>
    </lineage>
</organism>
<comment type="caution">
    <text evidence="1">The sequence shown here is derived from an EMBL/GenBank/DDBJ whole genome shotgun (WGS) entry which is preliminary data.</text>
</comment>
<accession>A0ABQ4B423</accession>
<dbReference type="Proteomes" id="UP000624709">
    <property type="component" value="Unassembled WGS sequence"/>
</dbReference>
<gene>
    <name evidence="1" type="ORF">Apa02nite_015160</name>
</gene>
<dbReference type="RefSeq" id="WP_203824402.1">
    <property type="nucleotide sequence ID" value="NZ_BAAATY010000008.1"/>
</dbReference>
<evidence type="ECO:0000313" key="2">
    <source>
        <dbReference type="Proteomes" id="UP000624709"/>
    </source>
</evidence>
<name>A0ABQ4B423_9ACTN</name>
<reference evidence="1 2" key="1">
    <citation type="submission" date="2021-01" db="EMBL/GenBank/DDBJ databases">
        <title>Whole genome shotgun sequence of Actinoplanes palleronii NBRC 14916.</title>
        <authorList>
            <person name="Komaki H."/>
            <person name="Tamura T."/>
        </authorList>
    </citation>
    <scope>NUCLEOTIDE SEQUENCE [LARGE SCALE GENOMIC DNA]</scope>
    <source>
        <strain evidence="1 2">NBRC 14916</strain>
    </source>
</reference>
<dbReference type="EMBL" id="BOMS01000018">
    <property type="protein sequence ID" value="GIE65408.1"/>
    <property type="molecule type" value="Genomic_DNA"/>
</dbReference>
<protein>
    <submittedName>
        <fullName evidence="1">Uncharacterized protein</fullName>
    </submittedName>
</protein>
<sequence>MLVTYKPEDGEPKTWEWIPGRVRISECAIAEKVFGKSWEVLVAEVQQGSAQARRVLLWHLQRREHPLLRFEDAPDFYADELLIEYDASELRAMRDGVAKSSGGMSVAEREMALAALDTEIAVAEARASLAAITSELPSGKAASSSD</sequence>
<evidence type="ECO:0000313" key="1">
    <source>
        <dbReference type="EMBL" id="GIE65408.1"/>
    </source>
</evidence>
<proteinExistence type="predicted"/>
<keyword evidence="2" id="KW-1185">Reference proteome</keyword>